<reference evidence="1 2" key="1">
    <citation type="submission" date="2018-07" db="EMBL/GenBank/DDBJ databases">
        <title>Genome sequencing of Moraxellaceae gen. HYN0046.</title>
        <authorList>
            <person name="Kim M."/>
            <person name="Yi H."/>
        </authorList>
    </citation>
    <scope>NUCLEOTIDE SEQUENCE [LARGE SCALE GENOMIC DNA]</scope>
    <source>
        <strain evidence="1 2">HYN0046</strain>
    </source>
</reference>
<evidence type="ECO:0000313" key="1">
    <source>
        <dbReference type="EMBL" id="AXI03165.1"/>
    </source>
</evidence>
<dbReference type="InterPro" id="IPR036102">
    <property type="entry name" value="OsmC/Ohrsf"/>
</dbReference>
<dbReference type="KEGG" id="mbah:HYN46_10145"/>
<dbReference type="PANTHER" id="PTHR42830:SF2">
    <property type="entry name" value="OSMC_OHR FAMILY PROTEIN"/>
    <property type="match status" value="1"/>
</dbReference>
<dbReference type="SUPFAM" id="SSF82784">
    <property type="entry name" value="OsmC-like"/>
    <property type="match status" value="1"/>
</dbReference>
<gene>
    <name evidence="1" type="ORF">HYN46_10145</name>
</gene>
<sequence length="160" mass="18095">MAQYGVEVIWSRDNQNFLDNRYSRKHILRFDGGVDVVGSSSPHVVPLPYSETAAVDPEESFVAALSSCHMLWFLAIAAKRGFIIDHYYDAAIGIMAKNAENKLAMTVVTLKTDVHFSQEKIPSHQELDQMHHEAHEECFIANSVKTDVRVEPVYHSFKTC</sequence>
<protein>
    <submittedName>
        <fullName evidence="1">OsmC family peroxiredoxin</fullName>
    </submittedName>
</protein>
<accession>A0A345P7A6</accession>
<dbReference type="Gene3D" id="3.30.300.20">
    <property type="match status" value="1"/>
</dbReference>
<dbReference type="EMBL" id="CP031222">
    <property type="protein sequence ID" value="AXI03165.1"/>
    <property type="molecule type" value="Genomic_DNA"/>
</dbReference>
<dbReference type="RefSeq" id="WP_114899275.1">
    <property type="nucleotide sequence ID" value="NZ_CP031222.1"/>
</dbReference>
<dbReference type="AlphaFoldDB" id="A0A345P7A6"/>
<dbReference type="PANTHER" id="PTHR42830">
    <property type="entry name" value="OSMOTICALLY INDUCIBLE FAMILY PROTEIN"/>
    <property type="match status" value="1"/>
</dbReference>
<organism evidence="1 2">
    <name type="scientific">Aquirhabdus parva</name>
    <dbReference type="NCBI Taxonomy" id="2283318"/>
    <lineage>
        <taxon>Bacteria</taxon>
        <taxon>Pseudomonadati</taxon>
        <taxon>Pseudomonadota</taxon>
        <taxon>Gammaproteobacteria</taxon>
        <taxon>Moraxellales</taxon>
        <taxon>Moraxellaceae</taxon>
        <taxon>Aquirhabdus</taxon>
    </lineage>
</organism>
<dbReference type="Pfam" id="PF02566">
    <property type="entry name" value="OsmC"/>
    <property type="match status" value="1"/>
</dbReference>
<evidence type="ECO:0000313" key="2">
    <source>
        <dbReference type="Proteomes" id="UP000253940"/>
    </source>
</evidence>
<dbReference type="InterPro" id="IPR052707">
    <property type="entry name" value="OsmC_Ohr_Peroxiredoxin"/>
</dbReference>
<dbReference type="InterPro" id="IPR015946">
    <property type="entry name" value="KH_dom-like_a/b"/>
</dbReference>
<dbReference type="Proteomes" id="UP000253940">
    <property type="component" value="Chromosome"/>
</dbReference>
<dbReference type="OrthoDB" id="9795405at2"/>
<dbReference type="InterPro" id="IPR003718">
    <property type="entry name" value="OsmC/Ohr_fam"/>
</dbReference>
<name>A0A345P7A6_9GAMM</name>
<keyword evidence="2" id="KW-1185">Reference proteome</keyword>
<proteinExistence type="predicted"/>